<protein>
    <submittedName>
        <fullName evidence="1">1168_t:CDS:1</fullName>
    </submittedName>
</protein>
<evidence type="ECO:0000313" key="1">
    <source>
        <dbReference type="EMBL" id="CAG8786640.1"/>
    </source>
</evidence>
<dbReference type="Proteomes" id="UP000789366">
    <property type="component" value="Unassembled WGS sequence"/>
</dbReference>
<proteinExistence type="predicted"/>
<name>A0ACA9RC41_9GLOM</name>
<feature type="non-terminal residue" evidence="1">
    <location>
        <position position="1"/>
    </location>
</feature>
<reference evidence="1" key="1">
    <citation type="submission" date="2021-06" db="EMBL/GenBank/DDBJ databases">
        <authorList>
            <person name="Kallberg Y."/>
            <person name="Tangrot J."/>
            <person name="Rosling A."/>
        </authorList>
    </citation>
    <scope>NUCLEOTIDE SEQUENCE</scope>
    <source>
        <strain evidence="1">28 12/20/2015</strain>
    </source>
</reference>
<accession>A0ACA9RC41</accession>
<organism evidence="1 2">
    <name type="scientific">Cetraspora pellucida</name>
    <dbReference type="NCBI Taxonomy" id="1433469"/>
    <lineage>
        <taxon>Eukaryota</taxon>
        <taxon>Fungi</taxon>
        <taxon>Fungi incertae sedis</taxon>
        <taxon>Mucoromycota</taxon>
        <taxon>Glomeromycotina</taxon>
        <taxon>Glomeromycetes</taxon>
        <taxon>Diversisporales</taxon>
        <taxon>Gigasporaceae</taxon>
        <taxon>Cetraspora</taxon>
    </lineage>
</organism>
<sequence>KTFGVANKVSLIAVKVCTSQGICSTSDVMLGLNYVAMQYSQSSDKKAVINLSLGGPTSQTFNNAVDSIIKMGIHVVVAAGNNNHENACNYSPASASDTITV</sequence>
<comment type="caution">
    <text evidence="1">The sequence shown here is derived from an EMBL/GenBank/DDBJ whole genome shotgun (WGS) entry which is preliminary data.</text>
</comment>
<dbReference type="EMBL" id="CAJVPW010065070">
    <property type="protein sequence ID" value="CAG8786640.1"/>
    <property type="molecule type" value="Genomic_DNA"/>
</dbReference>
<gene>
    <name evidence="1" type="ORF">SPELUC_LOCUS16855</name>
</gene>
<keyword evidence="2" id="KW-1185">Reference proteome</keyword>
<evidence type="ECO:0000313" key="2">
    <source>
        <dbReference type="Proteomes" id="UP000789366"/>
    </source>
</evidence>
<feature type="non-terminal residue" evidence="1">
    <location>
        <position position="101"/>
    </location>
</feature>